<gene>
    <name evidence="10" type="ORF">SAMN05421547_102200</name>
</gene>
<evidence type="ECO:0000256" key="6">
    <source>
        <dbReference type="ARBA" id="ARBA00022989"/>
    </source>
</evidence>
<feature type="transmembrane region" description="Helical" evidence="8">
    <location>
        <begin position="87"/>
        <end position="105"/>
    </location>
</feature>
<keyword evidence="8" id="KW-0997">Cell inner membrane</keyword>
<evidence type="ECO:0000313" key="11">
    <source>
        <dbReference type="Proteomes" id="UP000183417"/>
    </source>
</evidence>
<feature type="transmembrane region" description="Helical" evidence="8">
    <location>
        <begin position="349"/>
        <end position="372"/>
    </location>
</feature>
<dbReference type="EMBL" id="FNPE01000002">
    <property type="protein sequence ID" value="SDY02284.1"/>
    <property type="molecule type" value="Genomic_DNA"/>
</dbReference>
<dbReference type="GO" id="GO:0042910">
    <property type="term" value="F:xenobiotic transmembrane transporter activity"/>
    <property type="evidence" value="ECO:0007669"/>
    <property type="project" value="InterPro"/>
</dbReference>
<dbReference type="PANTHER" id="PTHR23502:SF132">
    <property type="entry name" value="POLYAMINE TRANSPORTER 2-RELATED"/>
    <property type="match status" value="1"/>
</dbReference>
<protein>
    <recommendedName>
        <fullName evidence="8">Bcr/CflA family efflux transporter</fullName>
    </recommendedName>
</protein>
<keyword evidence="7 8" id="KW-0472">Membrane</keyword>
<dbReference type="SUPFAM" id="SSF103473">
    <property type="entry name" value="MFS general substrate transporter"/>
    <property type="match status" value="1"/>
</dbReference>
<dbReference type="InterPro" id="IPR011701">
    <property type="entry name" value="MFS"/>
</dbReference>
<organism evidence="10 11">
    <name type="scientific">Delftia lacustris</name>
    <dbReference type="NCBI Taxonomy" id="558537"/>
    <lineage>
        <taxon>Bacteria</taxon>
        <taxon>Pseudomonadati</taxon>
        <taxon>Pseudomonadota</taxon>
        <taxon>Betaproteobacteria</taxon>
        <taxon>Burkholderiales</taxon>
        <taxon>Comamonadaceae</taxon>
        <taxon>Delftia</taxon>
    </lineage>
</organism>
<dbReference type="GO" id="GO:0005886">
    <property type="term" value="C:plasma membrane"/>
    <property type="evidence" value="ECO:0007669"/>
    <property type="project" value="UniProtKB-SubCell"/>
</dbReference>
<reference evidence="10 11" key="1">
    <citation type="submission" date="2016-10" db="EMBL/GenBank/DDBJ databases">
        <authorList>
            <person name="de Groot N.N."/>
        </authorList>
    </citation>
    <scope>NUCLEOTIDE SEQUENCE [LARGE SCALE GENOMIC DNA]</scope>
    <source>
        <strain evidence="10 11">LMG 24775</strain>
    </source>
</reference>
<evidence type="ECO:0000256" key="8">
    <source>
        <dbReference type="RuleBase" id="RU365088"/>
    </source>
</evidence>
<evidence type="ECO:0000256" key="1">
    <source>
        <dbReference type="ARBA" id="ARBA00004651"/>
    </source>
</evidence>
<dbReference type="Gene3D" id="1.20.1720.10">
    <property type="entry name" value="Multidrug resistance protein D"/>
    <property type="match status" value="1"/>
</dbReference>
<feature type="transmembrane region" description="Helical" evidence="8">
    <location>
        <begin position="317"/>
        <end position="337"/>
    </location>
</feature>
<evidence type="ECO:0000313" key="10">
    <source>
        <dbReference type="EMBL" id="SDY02284.1"/>
    </source>
</evidence>
<dbReference type="InterPro" id="IPR020846">
    <property type="entry name" value="MFS_dom"/>
</dbReference>
<proteinExistence type="inferred from homology"/>
<feature type="transmembrane region" description="Helical" evidence="8">
    <location>
        <begin position="145"/>
        <end position="167"/>
    </location>
</feature>
<dbReference type="InterPro" id="IPR004812">
    <property type="entry name" value="Efflux_drug-R_Bcr/CmlA"/>
</dbReference>
<feature type="transmembrane region" description="Helical" evidence="8">
    <location>
        <begin position="384"/>
        <end position="403"/>
    </location>
</feature>
<feature type="transmembrane region" description="Helical" evidence="8">
    <location>
        <begin position="259"/>
        <end position="279"/>
    </location>
</feature>
<dbReference type="Proteomes" id="UP000183417">
    <property type="component" value="Unassembled WGS sequence"/>
</dbReference>
<dbReference type="CDD" id="cd17320">
    <property type="entry name" value="MFS_MdfA_MDR_like"/>
    <property type="match status" value="1"/>
</dbReference>
<evidence type="ECO:0000256" key="5">
    <source>
        <dbReference type="ARBA" id="ARBA00022692"/>
    </source>
</evidence>
<name>A0A1H3GIG7_9BURK</name>
<evidence type="ECO:0000256" key="3">
    <source>
        <dbReference type="ARBA" id="ARBA00022448"/>
    </source>
</evidence>
<keyword evidence="4" id="KW-1003">Cell membrane</keyword>
<keyword evidence="5 8" id="KW-0812">Transmembrane</keyword>
<comment type="caution">
    <text evidence="8">Lacks conserved residue(s) required for the propagation of feature annotation.</text>
</comment>
<dbReference type="Pfam" id="PF07690">
    <property type="entry name" value="MFS_1"/>
    <property type="match status" value="1"/>
</dbReference>
<comment type="similarity">
    <text evidence="2 8">Belongs to the major facilitator superfamily. Bcr/CmlA family.</text>
</comment>
<dbReference type="GO" id="GO:1990961">
    <property type="term" value="P:xenobiotic detoxification by transmembrane export across the plasma membrane"/>
    <property type="evidence" value="ECO:0007669"/>
    <property type="project" value="InterPro"/>
</dbReference>
<dbReference type="PROSITE" id="PS50850">
    <property type="entry name" value="MFS"/>
    <property type="match status" value="1"/>
</dbReference>
<evidence type="ECO:0000259" key="9">
    <source>
        <dbReference type="PROSITE" id="PS50850"/>
    </source>
</evidence>
<sequence length="413" mass="43739">MSAPLSPAVAQAQPAMSPVLVVILLGLLLGLQPLATDLYLPALPSIQAAFSTQVSQVQLTLTAFLLAFGCSQLAWGPLSDRLGRRPILLAGMSIYVLAALGSASAETMESLIAWRALQGASLGAGVMCARAMVRDLFAPHLGAQVMSKALTGLGVIAFLSPVSGSLLVDSLGWRATMLAQAVMGALALLLVALRFTETLARTNPTALRPLALARNWITILRHPGFQSYQLLTCCTYAALFTNLAASSFTYIHVLGVSRTGYGLLMGSNALCYIAGTFLCRWLLQRMDVRRAVQIAGLASLLSATAIGIAALADARSLWAYALPFYIFQIAHGVHMPCGQSNAIAPFPQSAGTASALNGFTMMLIAFAMGHWLGLHLDGQSTRPMAFGIWFWGVCTALVAWGLVRRHGGVDGHR</sequence>
<dbReference type="NCBIfam" id="TIGR00710">
    <property type="entry name" value="efflux_Bcr_CflA"/>
    <property type="match status" value="1"/>
</dbReference>
<dbReference type="InterPro" id="IPR036259">
    <property type="entry name" value="MFS_trans_sf"/>
</dbReference>
<accession>A0A1H3GIG7</accession>
<dbReference type="AlphaFoldDB" id="A0A1H3GIG7"/>
<keyword evidence="6 8" id="KW-1133">Transmembrane helix</keyword>
<dbReference type="PANTHER" id="PTHR23502">
    <property type="entry name" value="MAJOR FACILITATOR SUPERFAMILY"/>
    <property type="match status" value="1"/>
</dbReference>
<feature type="transmembrane region" description="Helical" evidence="8">
    <location>
        <begin position="230"/>
        <end position="253"/>
    </location>
</feature>
<feature type="transmembrane region" description="Helical" evidence="8">
    <location>
        <begin position="291"/>
        <end position="311"/>
    </location>
</feature>
<feature type="transmembrane region" description="Helical" evidence="8">
    <location>
        <begin position="173"/>
        <end position="193"/>
    </location>
</feature>
<feature type="domain" description="Major facilitator superfamily (MFS) profile" evidence="9">
    <location>
        <begin position="18"/>
        <end position="413"/>
    </location>
</feature>
<comment type="subcellular location">
    <subcellularLocation>
        <location evidence="8">Cell inner membrane</location>
        <topology evidence="8">Multi-pass membrane protein</topology>
    </subcellularLocation>
    <subcellularLocation>
        <location evidence="1">Cell membrane</location>
        <topology evidence="1">Multi-pass membrane protein</topology>
    </subcellularLocation>
</comment>
<feature type="transmembrane region" description="Helical" evidence="8">
    <location>
        <begin position="57"/>
        <end position="75"/>
    </location>
</feature>
<evidence type="ECO:0000256" key="4">
    <source>
        <dbReference type="ARBA" id="ARBA00022475"/>
    </source>
</evidence>
<evidence type="ECO:0000256" key="2">
    <source>
        <dbReference type="ARBA" id="ARBA00006236"/>
    </source>
</evidence>
<evidence type="ECO:0000256" key="7">
    <source>
        <dbReference type="ARBA" id="ARBA00023136"/>
    </source>
</evidence>
<keyword evidence="3 8" id="KW-0813">Transport</keyword>